<proteinExistence type="predicted"/>
<protein>
    <submittedName>
        <fullName evidence="2">Uncharacterized protein</fullName>
    </submittedName>
</protein>
<reference evidence="2 3" key="1">
    <citation type="submission" date="2014-04" db="EMBL/GenBank/DDBJ databases">
        <title>Evolutionary Origins and Diversification of the Mycorrhizal Mutualists.</title>
        <authorList>
            <consortium name="DOE Joint Genome Institute"/>
            <consortium name="Mycorrhizal Genomics Consortium"/>
            <person name="Kohler A."/>
            <person name="Kuo A."/>
            <person name="Nagy L.G."/>
            <person name="Floudas D."/>
            <person name="Copeland A."/>
            <person name="Barry K.W."/>
            <person name="Cichocki N."/>
            <person name="Veneault-Fourrey C."/>
            <person name="LaButti K."/>
            <person name="Lindquist E.A."/>
            <person name="Lipzen A."/>
            <person name="Lundell T."/>
            <person name="Morin E."/>
            <person name="Murat C."/>
            <person name="Riley R."/>
            <person name="Ohm R."/>
            <person name="Sun H."/>
            <person name="Tunlid A."/>
            <person name="Henrissat B."/>
            <person name="Grigoriev I.V."/>
            <person name="Hibbett D.S."/>
            <person name="Martin F."/>
        </authorList>
    </citation>
    <scope>NUCLEOTIDE SEQUENCE [LARGE SCALE GENOMIC DNA]</scope>
    <source>
        <strain evidence="2 3">FD-317 M1</strain>
    </source>
</reference>
<evidence type="ECO:0000313" key="3">
    <source>
        <dbReference type="Proteomes" id="UP000053593"/>
    </source>
</evidence>
<dbReference type="EMBL" id="KN834815">
    <property type="protein sequence ID" value="KIK54558.1"/>
    <property type="molecule type" value="Genomic_DNA"/>
</dbReference>
<evidence type="ECO:0000313" key="2">
    <source>
        <dbReference type="EMBL" id="KIK54558.1"/>
    </source>
</evidence>
<keyword evidence="1" id="KW-0732">Signal</keyword>
<feature type="chain" id="PRO_5002208656" evidence="1">
    <location>
        <begin position="22"/>
        <end position="279"/>
    </location>
</feature>
<keyword evidence="3" id="KW-1185">Reference proteome</keyword>
<dbReference type="Proteomes" id="UP000053593">
    <property type="component" value="Unassembled WGS sequence"/>
</dbReference>
<dbReference type="OrthoDB" id="531190at2759"/>
<dbReference type="HOGENOM" id="CLU_090714_0_0_1"/>
<sequence>MVDVVSIVVAVIALLGTLAQAAVTAWFSHHSEEKKRQISLQSTFSKYHDPLHLAADELSSKLITVIQPQLASVRPRWQGTHGRLQATPEPLDDAYSETHTSFVFAQFFAWAYILRRDTEFLRPHTTPGSAGAEVIQLLARIRAILRAPSRRFHIVTGIQSAMGEISTVMVQESQDGKGQLRCIGYAAFCDKWTKDPTFRTWFHPIVEGLKDGRSEEKLVILQHLLTDLTDVLDPQHIHTAAAGHSPLFIQSCDCKKCKAAKLRSPNSPHDLKRHFDFKH</sequence>
<evidence type="ECO:0000256" key="1">
    <source>
        <dbReference type="SAM" id="SignalP"/>
    </source>
</evidence>
<name>A0A0D0CI07_9AGAR</name>
<accession>A0A0D0CI07</accession>
<dbReference type="AlphaFoldDB" id="A0A0D0CI07"/>
<organism evidence="2 3">
    <name type="scientific">Collybiopsis luxurians FD-317 M1</name>
    <dbReference type="NCBI Taxonomy" id="944289"/>
    <lineage>
        <taxon>Eukaryota</taxon>
        <taxon>Fungi</taxon>
        <taxon>Dikarya</taxon>
        <taxon>Basidiomycota</taxon>
        <taxon>Agaricomycotina</taxon>
        <taxon>Agaricomycetes</taxon>
        <taxon>Agaricomycetidae</taxon>
        <taxon>Agaricales</taxon>
        <taxon>Marasmiineae</taxon>
        <taxon>Omphalotaceae</taxon>
        <taxon>Collybiopsis</taxon>
        <taxon>Collybiopsis luxurians</taxon>
    </lineage>
</organism>
<feature type="signal peptide" evidence="1">
    <location>
        <begin position="1"/>
        <end position="21"/>
    </location>
</feature>
<gene>
    <name evidence="2" type="ORF">GYMLUDRAFT_902492</name>
</gene>